<organism evidence="3 4">
    <name type="scientific">Gordonia cholesterolivorans</name>
    <dbReference type="NCBI Taxonomy" id="559625"/>
    <lineage>
        <taxon>Bacteria</taxon>
        <taxon>Bacillati</taxon>
        <taxon>Actinomycetota</taxon>
        <taxon>Actinomycetes</taxon>
        <taxon>Mycobacteriales</taxon>
        <taxon>Gordoniaceae</taxon>
        <taxon>Gordonia</taxon>
    </lineage>
</organism>
<dbReference type="Gene3D" id="2.40.128.110">
    <property type="entry name" value="Lipid/polyisoprenoid-binding, YceI-like"/>
    <property type="match status" value="1"/>
</dbReference>
<dbReference type="Pfam" id="PF13620">
    <property type="entry name" value="CarboxypepD_reg"/>
    <property type="match status" value="1"/>
</dbReference>
<dbReference type="PANTHER" id="PTHR34406:SF1">
    <property type="entry name" value="PROTEIN YCEI"/>
    <property type="match status" value="1"/>
</dbReference>
<dbReference type="PANTHER" id="PTHR34406">
    <property type="entry name" value="PROTEIN YCEI"/>
    <property type="match status" value="1"/>
</dbReference>
<evidence type="ECO:0000259" key="2">
    <source>
        <dbReference type="SMART" id="SM00867"/>
    </source>
</evidence>
<evidence type="ECO:0000313" key="3">
    <source>
        <dbReference type="EMBL" id="GAA2387191.1"/>
    </source>
</evidence>
<dbReference type="EMBL" id="BAAARB010000017">
    <property type="protein sequence ID" value="GAA2387191.1"/>
    <property type="molecule type" value="Genomic_DNA"/>
</dbReference>
<keyword evidence="4" id="KW-1185">Reference proteome</keyword>
<sequence>MTAKLTARVATPAGRGIDTAVVTVMSQEGQQAAIVRSDGDGHIRVDDLAAGMYTVVAAADGFRPAARTAVVSGPGAVGLGEVTLARVGGSPTPEAGRWEIDGSHSTIDISVRHLGIATVRGRFTEFTGTIVVGDDPEQSSVTAEISTASIDTDNRMRDEVLRSNAFFDAERYPTTLFHAERVRPASDETWTLEGTLTLRDTAVPVSLELIFLGQTEDPWGGVRAGFQATATLRRRDFGISFDDKLVSGAAQIGNTARVRLDIQAVRSPET</sequence>
<dbReference type="SUPFAM" id="SSF101874">
    <property type="entry name" value="YceI-like"/>
    <property type="match status" value="1"/>
</dbReference>
<comment type="similarity">
    <text evidence="1">Belongs to the UPF0312 family.</text>
</comment>
<comment type="caution">
    <text evidence="3">The sequence shown here is derived from an EMBL/GenBank/DDBJ whole genome shotgun (WGS) entry which is preliminary data.</text>
</comment>
<proteinExistence type="inferred from homology"/>
<dbReference type="Gene3D" id="2.60.40.1120">
    <property type="entry name" value="Carboxypeptidase-like, regulatory domain"/>
    <property type="match status" value="1"/>
</dbReference>
<dbReference type="InterPro" id="IPR007372">
    <property type="entry name" value="Lipid/polyisoprenoid-bd_YceI"/>
</dbReference>
<evidence type="ECO:0000313" key="4">
    <source>
        <dbReference type="Proteomes" id="UP001501170"/>
    </source>
</evidence>
<reference evidence="4" key="1">
    <citation type="journal article" date="2019" name="Int. J. Syst. Evol. Microbiol.">
        <title>The Global Catalogue of Microorganisms (GCM) 10K type strain sequencing project: providing services to taxonomists for standard genome sequencing and annotation.</title>
        <authorList>
            <consortium name="The Broad Institute Genomics Platform"/>
            <consortium name="The Broad Institute Genome Sequencing Center for Infectious Disease"/>
            <person name="Wu L."/>
            <person name="Ma J."/>
        </authorList>
    </citation>
    <scope>NUCLEOTIDE SEQUENCE [LARGE SCALE GENOMIC DNA]</scope>
    <source>
        <strain evidence="4">JCM 16227</strain>
    </source>
</reference>
<name>A0ABP5UTV4_9ACTN</name>
<dbReference type="Proteomes" id="UP001501170">
    <property type="component" value="Unassembled WGS sequence"/>
</dbReference>
<dbReference type="RefSeq" id="WP_346076957.1">
    <property type="nucleotide sequence ID" value="NZ_BAAARB010000017.1"/>
</dbReference>
<dbReference type="SMART" id="SM00867">
    <property type="entry name" value="YceI"/>
    <property type="match status" value="1"/>
</dbReference>
<protein>
    <submittedName>
        <fullName evidence="3">YceI family protein</fullName>
    </submittedName>
</protein>
<feature type="domain" description="Lipid/polyisoprenoid-binding YceI-like" evidence="2">
    <location>
        <begin position="97"/>
        <end position="265"/>
    </location>
</feature>
<gene>
    <name evidence="3" type="ORF">GCM10009855_29130</name>
</gene>
<accession>A0ABP5UTV4</accession>
<dbReference type="InterPro" id="IPR036761">
    <property type="entry name" value="TTHA0802/YceI-like_sf"/>
</dbReference>
<dbReference type="SUPFAM" id="SSF49478">
    <property type="entry name" value="Cna protein B-type domain"/>
    <property type="match status" value="1"/>
</dbReference>
<evidence type="ECO:0000256" key="1">
    <source>
        <dbReference type="ARBA" id="ARBA00008812"/>
    </source>
</evidence>
<dbReference type="Pfam" id="PF04264">
    <property type="entry name" value="YceI"/>
    <property type="match status" value="1"/>
</dbReference>